<feature type="compositionally biased region" description="Gly residues" evidence="1">
    <location>
        <begin position="148"/>
        <end position="170"/>
    </location>
</feature>
<evidence type="ECO:0000313" key="2">
    <source>
        <dbReference type="EMBL" id="VFQ79115.1"/>
    </source>
</evidence>
<keyword evidence="3" id="KW-1185">Reference proteome</keyword>
<feature type="compositionally biased region" description="Polar residues" evidence="1">
    <location>
        <begin position="203"/>
        <end position="212"/>
    </location>
</feature>
<feature type="compositionally biased region" description="Low complexity" evidence="1">
    <location>
        <begin position="181"/>
        <end position="196"/>
    </location>
</feature>
<gene>
    <name evidence="2" type="ORF">CCAM_LOCUS20891</name>
</gene>
<reference evidence="2 3" key="1">
    <citation type="submission" date="2018-04" db="EMBL/GenBank/DDBJ databases">
        <authorList>
            <person name="Vogel A."/>
        </authorList>
    </citation>
    <scope>NUCLEOTIDE SEQUENCE [LARGE SCALE GENOMIC DNA]</scope>
</reference>
<organism evidence="2 3">
    <name type="scientific">Cuscuta campestris</name>
    <dbReference type="NCBI Taxonomy" id="132261"/>
    <lineage>
        <taxon>Eukaryota</taxon>
        <taxon>Viridiplantae</taxon>
        <taxon>Streptophyta</taxon>
        <taxon>Embryophyta</taxon>
        <taxon>Tracheophyta</taxon>
        <taxon>Spermatophyta</taxon>
        <taxon>Magnoliopsida</taxon>
        <taxon>eudicotyledons</taxon>
        <taxon>Gunneridae</taxon>
        <taxon>Pentapetalae</taxon>
        <taxon>asterids</taxon>
        <taxon>lamiids</taxon>
        <taxon>Solanales</taxon>
        <taxon>Convolvulaceae</taxon>
        <taxon>Cuscuteae</taxon>
        <taxon>Cuscuta</taxon>
        <taxon>Cuscuta subgen. Grammica</taxon>
        <taxon>Cuscuta sect. Cleistogrammica</taxon>
    </lineage>
</organism>
<sequence length="354" mass="38199">MLVCVPTMSFRRPIRRCLLVDSAPESGVRQPSSVAVLFTVRRRCLLVAGSSDRRPPVCPVKSSPPTLKRLGSFMILLPYITFTPPKAREERHRHIVRTRDDRMDTVAFAARSDKRPLVPNRSCSHCGRTNHTVDTCFELIGFPAQYARGGGRGRGSGPTGRGGSASGGRGSTWHGSASHTPAGSGQPAQGSSGGPPEAVHASVSDSSGHLSDQMSRLMSMLEASASHTYTGNSSSDWLIDSGASHHMTVARGWQSIGSGEWKNASPCLERRAAIRNGKEGEKPREPRDESLPLRGICEAKSQAIVVSFARHLRVNSTVSVCSPPTPMPCRCKSWNSTVNFDWLLDATSSRGIPF</sequence>
<evidence type="ECO:0000256" key="1">
    <source>
        <dbReference type="SAM" id="MobiDB-lite"/>
    </source>
</evidence>
<dbReference type="PANTHER" id="PTHR34222:SF28">
    <property type="entry name" value="CCHC-TYPE DOMAIN-CONTAINING PROTEIN"/>
    <property type="match status" value="1"/>
</dbReference>
<dbReference type="Proteomes" id="UP000595140">
    <property type="component" value="Unassembled WGS sequence"/>
</dbReference>
<name>A0A484LRW7_9ASTE</name>
<dbReference type="AlphaFoldDB" id="A0A484LRW7"/>
<accession>A0A484LRW7</accession>
<dbReference type="PANTHER" id="PTHR34222">
    <property type="entry name" value="GAG_PRE-INTEGRS DOMAIN-CONTAINING PROTEIN"/>
    <property type="match status" value="1"/>
</dbReference>
<dbReference type="EMBL" id="OOIL02001901">
    <property type="protein sequence ID" value="VFQ79115.1"/>
    <property type="molecule type" value="Genomic_DNA"/>
</dbReference>
<feature type="region of interest" description="Disordered" evidence="1">
    <location>
        <begin position="148"/>
        <end position="212"/>
    </location>
</feature>
<proteinExistence type="predicted"/>
<evidence type="ECO:0000313" key="3">
    <source>
        <dbReference type="Proteomes" id="UP000595140"/>
    </source>
</evidence>
<protein>
    <submittedName>
        <fullName evidence="2">Uncharacterized protein</fullName>
    </submittedName>
</protein>